<keyword evidence="1" id="KW-0812">Transmembrane</keyword>
<gene>
    <name evidence="2" type="ORF">D4L85_03355</name>
</gene>
<evidence type="ECO:0000313" key="2">
    <source>
        <dbReference type="EMBL" id="AYB29675.1"/>
    </source>
</evidence>
<reference evidence="3" key="1">
    <citation type="submission" date="2018-09" db="EMBL/GenBank/DDBJ databases">
        <title>Chryseolinea sp. KIS68-18 isolated from soil.</title>
        <authorList>
            <person name="Weon H.-Y."/>
            <person name="Kwon S.-W."/>
            <person name="Lee S.A."/>
        </authorList>
    </citation>
    <scope>NUCLEOTIDE SEQUENCE [LARGE SCALE GENOMIC DNA]</scope>
    <source>
        <strain evidence="3">KIS68-18</strain>
    </source>
</reference>
<dbReference type="EMBL" id="CP032382">
    <property type="protein sequence ID" value="AYB29675.1"/>
    <property type="molecule type" value="Genomic_DNA"/>
</dbReference>
<name>A0A385SIC8_9BACT</name>
<proteinExistence type="predicted"/>
<sequence length="181" mass="20628">MKRLFSIVFSILILIHVIGYYGLFWGLTYQHERAMIEMLDAGEYTPSETILIKIPIAIPYMADASRFERVDGTFERGGEFYRLVKQRYSRDTLFMVCVKDQQRKSIQETLASFVKTFTGKPTNTQHGSSKILPTLIKDYVAQTFAIHSVSPGWAHNVVKATPVILPTSDHYSSIIHPPERG</sequence>
<accession>A0A385SIC8</accession>
<dbReference type="RefSeq" id="WP_119752989.1">
    <property type="nucleotide sequence ID" value="NZ_CP032382.1"/>
</dbReference>
<evidence type="ECO:0000256" key="1">
    <source>
        <dbReference type="SAM" id="Phobius"/>
    </source>
</evidence>
<dbReference type="AlphaFoldDB" id="A0A385SIC8"/>
<feature type="transmembrane region" description="Helical" evidence="1">
    <location>
        <begin position="6"/>
        <end position="28"/>
    </location>
</feature>
<protein>
    <submittedName>
        <fullName evidence="2">Uncharacterized protein</fullName>
    </submittedName>
</protein>
<keyword evidence="3" id="KW-1185">Reference proteome</keyword>
<dbReference type="Proteomes" id="UP000266183">
    <property type="component" value="Chromosome"/>
</dbReference>
<evidence type="ECO:0000313" key="3">
    <source>
        <dbReference type="Proteomes" id="UP000266183"/>
    </source>
</evidence>
<organism evidence="2 3">
    <name type="scientific">Chryseolinea soli</name>
    <dbReference type="NCBI Taxonomy" id="2321403"/>
    <lineage>
        <taxon>Bacteria</taxon>
        <taxon>Pseudomonadati</taxon>
        <taxon>Bacteroidota</taxon>
        <taxon>Cytophagia</taxon>
        <taxon>Cytophagales</taxon>
        <taxon>Fulvivirgaceae</taxon>
        <taxon>Chryseolinea</taxon>
    </lineage>
</organism>
<keyword evidence="1" id="KW-0472">Membrane</keyword>
<dbReference type="KEGG" id="chk:D4L85_03355"/>
<dbReference type="OrthoDB" id="950503at2"/>
<keyword evidence="1" id="KW-1133">Transmembrane helix</keyword>